<feature type="transmembrane region" description="Helical" evidence="1">
    <location>
        <begin position="177"/>
        <end position="196"/>
    </location>
</feature>
<evidence type="ECO:0000313" key="2">
    <source>
        <dbReference type="EMBL" id="ACV09205.1"/>
    </source>
</evidence>
<name>C7R535_JONDD</name>
<dbReference type="AlphaFoldDB" id="C7R535"/>
<dbReference type="STRING" id="471856.Jden_1557"/>
<keyword evidence="1" id="KW-0472">Membrane</keyword>
<dbReference type="OrthoDB" id="3724330at2"/>
<dbReference type="Proteomes" id="UP000000628">
    <property type="component" value="Chromosome"/>
</dbReference>
<keyword evidence="1" id="KW-0812">Transmembrane</keyword>
<organism evidence="2 3">
    <name type="scientific">Jonesia denitrificans (strain ATCC 14870 / DSM 20603 / BCRC 15368 / CIP 55.134 / JCM 11481 / NBRC 15587 / NCTC 10816 / Prevot 55134)</name>
    <name type="common">Listeria denitrificans</name>
    <dbReference type="NCBI Taxonomy" id="471856"/>
    <lineage>
        <taxon>Bacteria</taxon>
        <taxon>Bacillati</taxon>
        <taxon>Actinomycetota</taxon>
        <taxon>Actinomycetes</taxon>
        <taxon>Micrococcales</taxon>
        <taxon>Jonesiaceae</taxon>
        <taxon>Jonesia</taxon>
    </lineage>
</organism>
<feature type="transmembrane region" description="Helical" evidence="1">
    <location>
        <begin position="61"/>
        <end position="82"/>
    </location>
</feature>
<feature type="transmembrane region" description="Helical" evidence="1">
    <location>
        <begin position="94"/>
        <end position="117"/>
    </location>
</feature>
<evidence type="ECO:0000256" key="1">
    <source>
        <dbReference type="SAM" id="Phobius"/>
    </source>
</evidence>
<sequence>MTTPTTITKLHLNKPTIVFGVPVFVYLCVVAVSVLIAVAMMRFGVDTFDPNVQQGFRNNGGAIWSVAGFFVYLGVQAVASTFPFAMSMGTTRRAYISGTAAYFFIQSVATGAIALALGSIEKATNHWWTGAHVFDVYILGAGDSLRLFAITTMMTWVALSIGAAFGALFVKAGPKGPVVGAITAVVVLVALVAWAAPHISGWAAHATWTWVVYGGLILVVMALIVQYTALRHASVR</sequence>
<dbReference type="RefSeq" id="WP_015771833.1">
    <property type="nucleotide sequence ID" value="NC_013174.1"/>
</dbReference>
<feature type="transmembrane region" description="Helical" evidence="1">
    <location>
        <begin position="17"/>
        <end position="41"/>
    </location>
</feature>
<protein>
    <submittedName>
        <fullName evidence="2">Uncharacterized protein</fullName>
    </submittedName>
</protein>
<reference evidence="2 3" key="1">
    <citation type="journal article" date="2009" name="Stand. Genomic Sci.">
        <title>Complete genome sequence of Jonesia denitrificans type strain (Prevot 55134).</title>
        <authorList>
            <person name="Pukall R."/>
            <person name="Gehrich-Schroter G."/>
            <person name="Lapidus A."/>
            <person name="Nolan M."/>
            <person name="Glavina Del Rio T."/>
            <person name="Lucas S."/>
            <person name="Chen F."/>
            <person name="Tice H."/>
            <person name="Pitluck S."/>
            <person name="Cheng J.F."/>
            <person name="Copeland A."/>
            <person name="Saunders E."/>
            <person name="Brettin T."/>
            <person name="Detter J.C."/>
            <person name="Bruce D."/>
            <person name="Goodwin L."/>
            <person name="Pati A."/>
            <person name="Ivanova N."/>
            <person name="Mavromatis K."/>
            <person name="Ovchinnikova G."/>
            <person name="Chen A."/>
            <person name="Palaniappan K."/>
            <person name="Land M."/>
            <person name="Hauser L."/>
            <person name="Chang Y.J."/>
            <person name="Jeffries C.D."/>
            <person name="Chain P."/>
            <person name="Goker M."/>
            <person name="Bristow J."/>
            <person name="Eisen J.A."/>
            <person name="Markowitz V."/>
            <person name="Hugenholtz P."/>
            <person name="Kyrpides N.C."/>
            <person name="Klenk H.P."/>
            <person name="Han C."/>
        </authorList>
    </citation>
    <scope>NUCLEOTIDE SEQUENCE [LARGE SCALE GENOMIC DNA]</scope>
    <source>
        <strain evidence="3">ATCC 14870 / DSM 20603 / BCRC 15368 / CIP 55.134 / JCM 11481 / NBRC 15587 / NCTC 10816 / Prevot 55134</strain>
    </source>
</reference>
<keyword evidence="1" id="KW-1133">Transmembrane helix</keyword>
<accession>C7R535</accession>
<gene>
    <name evidence="2" type="ordered locus">Jden_1557</name>
</gene>
<evidence type="ECO:0000313" key="3">
    <source>
        <dbReference type="Proteomes" id="UP000000628"/>
    </source>
</evidence>
<dbReference type="HOGENOM" id="CLU_088859_0_0_11"/>
<proteinExistence type="predicted"/>
<dbReference type="KEGG" id="jde:Jden_1557"/>
<dbReference type="EMBL" id="CP001706">
    <property type="protein sequence ID" value="ACV09205.1"/>
    <property type="molecule type" value="Genomic_DNA"/>
</dbReference>
<keyword evidence="3" id="KW-1185">Reference proteome</keyword>
<feature type="transmembrane region" description="Helical" evidence="1">
    <location>
        <begin position="147"/>
        <end position="170"/>
    </location>
</feature>
<feature type="transmembrane region" description="Helical" evidence="1">
    <location>
        <begin position="208"/>
        <end position="230"/>
    </location>
</feature>
<dbReference type="eggNOG" id="ENOG5032VGQ">
    <property type="taxonomic scope" value="Bacteria"/>
</dbReference>